<dbReference type="PANTHER" id="PTHR39599">
    <property type="entry name" value="GPI-ANCHORED PROTEIN (EUROFUNG)-RELATED-RELATED"/>
    <property type="match status" value="1"/>
</dbReference>
<evidence type="ECO:0000313" key="2">
    <source>
        <dbReference type="EMBL" id="KAK4153919.1"/>
    </source>
</evidence>
<sequence>MRLLPLPLSLWLLLTAQIEAREQTQTTKSPSDQHGLPTAIRKMPPDQGAMFHHEYCAFAEHAAFAPASHNHKPHAAIAAIAARSAHESDDARRTWANASAELPMRPPFALLSGPEGEENRDGTPPPAPAWDLVRRAASALAFLERRQWACPSGTNSCSSIGFPNSCCGEGETCMEVPDTGLGPVGCCPSGATCGGGISGCADGNTACGSEIGGGCCIPGFVCQGVGSSSQPQPPPQSSSR</sequence>
<reference evidence="2" key="1">
    <citation type="journal article" date="2023" name="Mol. Phylogenet. Evol.">
        <title>Genome-scale phylogeny and comparative genomics of the fungal order Sordariales.</title>
        <authorList>
            <person name="Hensen N."/>
            <person name="Bonometti L."/>
            <person name="Westerberg I."/>
            <person name="Brannstrom I.O."/>
            <person name="Guillou S."/>
            <person name="Cros-Aarteil S."/>
            <person name="Calhoun S."/>
            <person name="Haridas S."/>
            <person name="Kuo A."/>
            <person name="Mondo S."/>
            <person name="Pangilinan J."/>
            <person name="Riley R."/>
            <person name="LaButti K."/>
            <person name="Andreopoulos B."/>
            <person name="Lipzen A."/>
            <person name="Chen C."/>
            <person name="Yan M."/>
            <person name="Daum C."/>
            <person name="Ng V."/>
            <person name="Clum A."/>
            <person name="Steindorff A."/>
            <person name="Ohm R.A."/>
            <person name="Martin F."/>
            <person name="Silar P."/>
            <person name="Natvig D.O."/>
            <person name="Lalanne C."/>
            <person name="Gautier V."/>
            <person name="Ament-Velasquez S.L."/>
            <person name="Kruys A."/>
            <person name="Hutchinson M.I."/>
            <person name="Powell A.J."/>
            <person name="Barry K."/>
            <person name="Miller A.N."/>
            <person name="Grigoriev I.V."/>
            <person name="Debuchy R."/>
            <person name="Gladieux P."/>
            <person name="Hiltunen Thoren M."/>
            <person name="Johannesson H."/>
        </authorList>
    </citation>
    <scope>NUCLEOTIDE SEQUENCE</scope>
    <source>
        <strain evidence="2">CBS 538.74</strain>
    </source>
</reference>
<dbReference type="EMBL" id="MU856926">
    <property type="protein sequence ID" value="KAK4153919.1"/>
    <property type="molecule type" value="Genomic_DNA"/>
</dbReference>
<name>A0AAN6VMK2_9PEZI</name>
<dbReference type="Proteomes" id="UP001302745">
    <property type="component" value="Unassembled WGS sequence"/>
</dbReference>
<dbReference type="PANTHER" id="PTHR39599:SF2">
    <property type="entry name" value="ANCHORED PROTEIN, PUTATIVE (AFU_ORTHOLOGUE AFUA_1G09650)-RELATED"/>
    <property type="match status" value="1"/>
</dbReference>
<evidence type="ECO:0000256" key="1">
    <source>
        <dbReference type="SAM" id="SignalP"/>
    </source>
</evidence>
<dbReference type="AlphaFoldDB" id="A0AAN6VMK2"/>
<reference evidence="2" key="2">
    <citation type="submission" date="2023-05" db="EMBL/GenBank/DDBJ databases">
        <authorList>
            <consortium name="Lawrence Berkeley National Laboratory"/>
            <person name="Steindorff A."/>
            <person name="Hensen N."/>
            <person name="Bonometti L."/>
            <person name="Westerberg I."/>
            <person name="Brannstrom I.O."/>
            <person name="Guillou S."/>
            <person name="Cros-Aarteil S."/>
            <person name="Calhoun S."/>
            <person name="Haridas S."/>
            <person name="Kuo A."/>
            <person name="Mondo S."/>
            <person name="Pangilinan J."/>
            <person name="Riley R."/>
            <person name="Labutti K."/>
            <person name="Andreopoulos B."/>
            <person name="Lipzen A."/>
            <person name="Chen C."/>
            <person name="Yanf M."/>
            <person name="Daum C."/>
            <person name="Ng V."/>
            <person name="Clum A."/>
            <person name="Ohm R."/>
            <person name="Martin F."/>
            <person name="Silar P."/>
            <person name="Natvig D."/>
            <person name="Lalanne C."/>
            <person name="Gautier V."/>
            <person name="Ament-Velasquez S.L."/>
            <person name="Kruys A."/>
            <person name="Hutchinson M.I."/>
            <person name="Powell A.J."/>
            <person name="Barry K."/>
            <person name="Miller A.N."/>
            <person name="Grigoriev I.V."/>
            <person name="Debuchy R."/>
            <person name="Gladieux P."/>
            <person name="Thoren M.H."/>
            <person name="Johannesson H."/>
        </authorList>
    </citation>
    <scope>NUCLEOTIDE SEQUENCE</scope>
    <source>
        <strain evidence="2">CBS 538.74</strain>
    </source>
</reference>
<feature type="chain" id="PRO_5042881126" evidence="1">
    <location>
        <begin position="21"/>
        <end position="240"/>
    </location>
</feature>
<evidence type="ECO:0000313" key="3">
    <source>
        <dbReference type="Proteomes" id="UP001302745"/>
    </source>
</evidence>
<feature type="signal peptide" evidence="1">
    <location>
        <begin position="1"/>
        <end position="20"/>
    </location>
</feature>
<comment type="caution">
    <text evidence="2">The sequence shown here is derived from an EMBL/GenBank/DDBJ whole genome shotgun (WGS) entry which is preliminary data.</text>
</comment>
<keyword evidence="3" id="KW-1185">Reference proteome</keyword>
<gene>
    <name evidence="2" type="ORF">C8A00DRAFT_43234</name>
</gene>
<protein>
    <submittedName>
        <fullName evidence="2">Uncharacterized protein</fullName>
    </submittedName>
</protein>
<proteinExistence type="predicted"/>
<keyword evidence="1" id="KW-0732">Signal</keyword>
<organism evidence="2 3">
    <name type="scientific">Chaetomidium leptoderma</name>
    <dbReference type="NCBI Taxonomy" id="669021"/>
    <lineage>
        <taxon>Eukaryota</taxon>
        <taxon>Fungi</taxon>
        <taxon>Dikarya</taxon>
        <taxon>Ascomycota</taxon>
        <taxon>Pezizomycotina</taxon>
        <taxon>Sordariomycetes</taxon>
        <taxon>Sordariomycetidae</taxon>
        <taxon>Sordariales</taxon>
        <taxon>Chaetomiaceae</taxon>
        <taxon>Chaetomidium</taxon>
    </lineage>
</organism>
<accession>A0AAN6VMK2</accession>